<dbReference type="GO" id="GO:0003677">
    <property type="term" value="F:DNA binding"/>
    <property type="evidence" value="ECO:0007669"/>
    <property type="project" value="UniProtKB-KW"/>
</dbReference>
<comment type="caution">
    <text evidence="6">The sequence shown here is derived from an EMBL/GenBank/DDBJ whole genome shotgun (WGS) entry which is preliminary data.</text>
</comment>
<dbReference type="PROSITE" id="PS51077">
    <property type="entry name" value="HTH_ICLR"/>
    <property type="match status" value="1"/>
</dbReference>
<dbReference type="GO" id="GO:0045892">
    <property type="term" value="P:negative regulation of DNA-templated transcription"/>
    <property type="evidence" value="ECO:0007669"/>
    <property type="project" value="TreeGrafter"/>
</dbReference>
<keyword evidence="3" id="KW-0804">Transcription</keyword>
<dbReference type="Pfam" id="PF01614">
    <property type="entry name" value="IclR_C"/>
    <property type="match status" value="1"/>
</dbReference>
<dbReference type="InterPro" id="IPR029016">
    <property type="entry name" value="GAF-like_dom_sf"/>
</dbReference>
<dbReference type="SUPFAM" id="SSF55781">
    <property type="entry name" value="GAF domain-like"/>
    <property type="match status" value="1"/>
</dbReference>
<sequence>MDSTLLKGLRVLETLALSPTPRGVSELARELGLARSNAHRTLQTLAAAGYVRAADTAGTYECTLKLFELSSAIMDRVDVRRLATPHTQRLADVTQETVHLAALEGAAVVYLDKIESPQPVRAYSSIGGRAPAHCVASGKALLARLSHDDLAAVVGEALVSYTDRTITDPAALRQELAEVRERGWAVNRGEWRSSVSGLAAVIFNAQDEPEAAVGVSGPTDRLLPKIESSFRDEVLKAAEGISRELGCRDYWRAAARATD</sequence>
<proteinExistence type="predicted"/>
<dbReference type="PANTHER" id="PTHR30136">
    <property type="entry name" value="HELIX-TURN-HELIX TRANSCRIPTIONAL REGULATOR, ICLR FAMILY"/>
    <property type="match status" value="1"/>
</dbReference>
<evidence type="ECO:0000256" key="2">
    <source>
        <dbReference type="ARBA" id="ARBA00023125"/>
    </source>
</evidence>
<dbReference type="InterPro" id="IPR036388">
    <property type="entry name" value="WH-like_DNA-bd_sf"/>
</dbReference>
<name>A0A840QIT9_9PSEU</name>
<dbReference type="PROSITE" id="PS51078">
    <property type="entry name" value="ICLR_ED"/>
    <property type="match status" value="1"/>
</dbReference>
<dbReference type="GO" id="GO:0003700">
    <property type="term" value="F:DNA-binding transcription factor activity"/>
    <property type="evidence" value="ECO:0007669"/>
    <property type="project" value="TreeGrafter"/>
</dbReference>
<evidence type="ECO:0000256" key="3">
    <source>
        <dbReference type="ARBA" id="ARBA00023163"/>
    </source>
</evidence>
<dbReference type="InterPro" id="IPR005471">
    <property type="entry name" value="Tscrpt_reg_IclR_N"/>
</dbReference>
<accession>A0A840QIT9</accession>
<dbReference type="EMBL" id="JACHIW010000002">
    <property type="protein sequence ID" value="MBB5158689.1"/>
    <property type="molecule type" value="Genomic_DNA"/>
</dbReference>
<dbReference type="Gene3D" id="3.30.450.40">
    <property type="match status" value="1"/>
</dbReference>
<reference evidence="6 7" key="1">
    <citation type="submission" date="2020-08" db="EMBL/GenBank/DDBJ databases">
        <title>Sequencing the genomes of 1000 actinobacteria strains.</title>
        <authorList>
            <person name="Klenk H.-P."/>
        </authorList>
    </citation>
    <scope>NUCLEOTIDE SEQUENCE [LARGE SCALE GENOMIC DNA]</scope>
    <source>
        <strain evidence="6 7">DSM 45584</strain>
    </source>
</reference>
<evidence type="ECO:0000313" key="6">
    <source>
        <dbReference type="EMBL" id="MBB5158689.1"/>
    </source>
</evidence>
<dbReference type="Proteomes" id="UP000584374">
    <property type="component" value="Unassembled WGS sequence"/>
</dbReference>
<protein>
    <submittedName>
        <fullName evidence="6">DNA-binding IclR family transcriptional regulator</fullName>
    </submittedName>
</protein>
<gene>
    <name evidence="6" type="ORF">BJ970_006288</name>
</gene>
<dbReference type="PANTHER" id="PTHR30136:SF24">
    <property type="entry name" value="HTH-TYPE TRANSCRIPTIONAL REPRESSOR ALLR"/>
    <property type="match status" value="1"/>
</dbReference>
<dbReference type="InterPro" id="IPR014757">
    <property type="entry name" value="Tscrpt_reg_IclR_C"/>
</dbReference>
<dbReference type="SUPFAM" id="SSF46785">
    <property type="entry name" value="Winged helix' DNA-binding domain"/>
    <property type="match status" value="1"/>
</dbReference>
<dbReference type="InterPro" id="IPR036390">
    <property type="entry name" value="WH_DNA-bd_sf"/>
</dbReference>
<dbReference type="Pfam" id="PF09339">
    <property type="entry name" value="HTH_IclR"/>
    <property type="match status" value="1"/>
</dbReference>
<keyword evidence="7" id="KW-1185">Reference proteome</keyword>
<dbReference type="RefSeq" id="WP_184730611.1">
    <property type="nucleotide sequence ID" value="NZ_JACHIW010000002.1"/>
</dbReference>
<dbReference type="Gene3D" id="1.10.10.10">
    <property type="entry name" value="Winged helix-like DNA-binding domain superfamily/Winged helix DNA-binding domain"/>
    <property type="match status" value="1"/>
</dbReference>
<dbReference type="SMART" id="SM00346">
    <property type="entry name" value="HTH_ICLR"/>
    <property type="match status" value="1"/>
</dbReference>
<organism evidence="6 7">
    <name type="scientific">Saccharopolyspora phatthalungensis</name>
    <dbReference type="NCBI Taxonomy" id="664693"/>
    <lineage>
        <taxon>Bacteria</taxon>
        <taxon>Bacillati</taxon>
        <taxon>Actinomycetota</taxon>
        <taxon>Actinomycetes</taxon>
        <taxon>Pseudonocardiales</taxon>
        <taxon>Pseudonocardiaceae</taxon>
        <taxon>Saccharopolyspora</taxon>
    </lineage>
</organism>
<dbReference type="AlphaFoldDB" id="A0A840QIT9"/>
<feature type="domain" description="IclR-ED" evidence="5">
    <location>
        <begin position="65"/>
        <end position="247"/>
    </location>
</feature>
<keyword evidence="2 6" id="KW-0238">DNA-binding</keyword>
<dbReference type="InterPro" id="IPR050707">
    <property type="entry name" value="HTH_MetabolicPath_Reg"/>
</dbReference>
<evidence type="ECO:0000259" key="4">
    <source>
        <dbReference type="PROSITE" id="PS51077"/>
    </source>
</evidence>
<keyword evidence="1" id="KW-0805">Transcription regulation</keyword>
<evidence type="ECO:0000313" key="7">
    <source>
        <dbReference type="Proteomes" id="UP000584374"/>
    </source>
</evidence>
<evidence type="ECO:0000259" key="5">
    <source>
        <dbReference type="PROSITE" id="PS51078"/>
    </source>
</evidence>
<evidence type="ECO:0000256" key="1">
    <source>
        <dbReference type="ARBA" id="ARBA00023015"/>
    </source>
</evidence>
<feature type="domain" description="HTH iclR-type" evidence="4">
    <location>
        <begin position="2"/>
        <end position="64"/>
    </location>
</feature>